<organism evidence="9 10">
    <name type="scientific">Natronincola peptidivorans</name>
    <dbReference type="NCBI Taxonomy" id="426128"/>
    <lineage>
        <taxon>Bacteria</taxon>
        <taxon>Bacillati</taxon>
        <taxon>Bacillota</taxon>
        <taxon>Clostridia</taxon>
        <taxon>Peptostreptococcales</taxon>
        <taxon>Natronincolaceae</taxon>
        <taxon>Natronincola</taxon>
    </lineage>
</organism>
<feature type="transmembrane region" description="Helical" evidence="7">
    <location>
        <begin position="34"/>
        <end position="54"/>
    </location>
</feature>
<feature type="transmembrane region" description="Helical" evidence="7">
    <location>
        <begin position="6"/>
        <end position="27"/>
    </location>
</feature>
<keyword evidence="5 7" id="KW-1133">Transmembrane helix</keyword>
<evidence type="ECO:0000256" key="4">
    <source>
        <dbReference type="ARBA" id="ARBA00022692"/>
    </source>
</evidence>
<comment type="subcellular location">
    <subcellularLocation>
        <location evidence="1">Cell membrane</location>
        <topology evidence="1">Multi-pass membrane protein</topology>
    </subcellularLocation>
</comment>
<dbReference type="Proteomes" id="UP000199568">
    <property type="component" value="Unassembled WGS sequence"/>
</dbReference>
<sequence length="237" mass="27116">MQDYLTIFLRIITILPLLLLLTVYIMGKRPIGELPVFDFLVIITMGSVVGADIADPDIEHMPTIFAIIILALLQNIVSRWVLKHRRFGRFISFEPTLIIENGRFIVKNIKDIKYSIDEVLMMLREKDIFNFNDVKYAIVESNGKLTVLKKTEVQPLTPKDMSIIPEEEGIPTIIVLEGRIDEKSLDILKLSREDIITMIKQQGYTSTKEIFLATYSTEKGLVISPYKGEIPPINLQH</sequence>
<dbReference type="EMBL" id="FOHU01000003">
    <property type="protein sequence ID" value="SES95293.1"/>
    <property type="molecule type" value="Genomic_DNA"/>
</dbReference>
<evidence type="ECO:0000256" key="1">
    <source>
        <dbReference type="ARBA" id="ARBA00004651"/>
    </source>
</evidence>
<dbReference type="InterPro" id="IPR023090">
    <property type="entry name" value="UPF0702_alpha/beta_dom_sf"/>
</dbReference>
<comment type="similarity">
    <text evidence="2">Belongs to the UPF0702 family.</text>
</comment>
<dbReference type="InterPro" id="IPR007353">
    <property type="entry name" value="DUF421"/>
</dbReference>
<keyword evidence="6 7" id="KW-0472">Membrane</keyword>
<dbReference type="RefSeq" id="WP_090440206.1">
    <property type="nucleotide sequence ID" value="NZ_FOHU01000003.1"/>
</dbReference>
<dbReference type="OrthoDB" id="9778331at2"/>
<dbReference type="STRING" id="426128.SAMN05660297_00987"/>
<evidence type="ECO:0000313" key="10">
    <source>
        <dbReference type="Proteomes" id="UP000199568"/>
    </source>
</evidence>
<gene>
    <name evidence="9" type="ORF">SAMN05660297_00987</name>
</gene>
<reference evidence="9 10" key="1">
    <citation type="submission" date="2016-10" db="EMBL/GenBank/DDBJ databases">
        <authorList>
            <person name="de Groot N.N."/>
        </authorList>
    </citation>
    <scope>NUCLEOTIDE SEQUENCE [LARGE SCALE GENOMIC DNA]</scope>
    <source>
        <strain evidence="9 10">DSM 18979</strain>
    </source>
</reference>
<protein>
    <submittedName>
        <fullName evidence="9">Uncharacterized membrane protein YcaP, DUF421 family</fullName>
    </submittedName>
</protein>
<evidence type="ECO:0000256" key="2">
    <source>
        <dbReference type="ARBA" id="ARBA00006448"/>
    </source>
</evidence>
<evidence type="ECO:0000256" key="6">
    <source>
        <dbReference type="ARBA" id="ARBA00023136"/>
    </source>
</evidence>
<feature type="transmembrane region" description="Helical" evidence="7">
    <location>
        <begin position="60"/>
        <end position="82"/>
    </location>
</feature>
<feature type="domain" description="YetF C-terminal" evidence="8">
    <location>
        <begin position="83"/>
        <end position="216"/>
    </location>
</feature>
<evidence type="ECO:0000259" key="8">
    <source>
        <dbReference type="Pfam" id="PF04239"/>
    </source>
</evidence>
<dbReference type="AlphaFoldDB" id="A0A1I0ALX0"/>
<dbReference type="PANTHER" id="PTHR34582:SF6">
    <property type="entry name" value="UPF0702 TRANSMEMBRANE PROTEIN YCAP"/>
    <property type="match status" value="1"/>
</dbReference>
<keyword evidence="4 7" id="KW-0812">Transmembrane</keyword>
<dbReference type="Gene3D" id="3.30.240.20">
    <property type="entry name" value="bsu07140 like domains"/>
    <property type="match status" value="2"/>
</dbReference>
<dbReference type="PANTHER" id="PTHR34582">
    <property type="entry name" value="UPF0702 TRANSMEMBRANE PROTEIN YCAP"/>
    <property type="match status" value="1"/>
</dbReference>
<evidence type="ECO:0000256" key="7">
    <source>
        <dbReference type="SAM" id="Phobius"/>
    </source>
</evidence>
<dbReference type="Pfam" id="PF04239">
    <property type="entry name" value="DUF421"/>
    <property type="match status" value="1"/>
</dbReference>
<keyword evidence="3" id="KW-1003">Cell membrane</keyword>
<evidence type="ECO:0000256" key="5">
    <source>
        <dbReference type="ARBA" id="ARBA00022989"/>
    </source>
</evidence>
<evidence type="ECO:0000313" key="9">
    <source>
        <dbReference type="EMBL" id="SES95293.1"/>
    </source>
</evidence>
<accession>A0A1I0ALX0</accession>
<keyword evidence="10" id="KW-1185">Reference proteome</keyword>
<dbReference type="GO" id="GO:0005886">
    <property type="term" value="C:plasma membrane"/>
    <property type="evidence" value="ECO:0007669"/>
    <property type="project" value="UniProtKB-SubCell"/>
</dbReference>
<proteinExistence type="inferred from homology"/>
<evidence type="ECO:0000256" key="3">
    <source>
        <dbReference type="ARBA" id="ARBA00022475"/>
    </source>
</evidence>
<name>A0A1I0ALX0_9FIRM</name>